<dbReference type="EMBL" id="MU273741">
    <property type="protein sequence ID" value="KAI0028580.1"/>
    <property type="molecule type" value="Genomic_DNA"/>
</dbReference>
<proteinExistence type="predicted"/>
<name>A0ACB8QAG2_9AGAM</name>
<keyword evidence="2" id="KW-1185">Reference proteome</keyword>
<evidence type="ECO:0000313" key="1">
    <source>
        <dbReference type="EMBL" id="KAI0028580.1"/>
    </source>
</evidence>
<dbReference type="Proteomes" id="UP000814128">
    <property type="component" value="Unassembled WGS sequence"/>
</dbReference>
<reference evidence="1" key="1">
    <citation type="submission" date="2021-02" db="EMBL/GenBank/DDBJ databases">
        <authorList>
            <consortium name="DOE Joint Genome Institute"/>
            <person name="Ahrendt S."/>
            <person name="Looney B.P."/>
            <person name="Miyauchi S."/>
            <person name="Morin E."/>
            <person name="Drula E."/>
            <person name="Courty P.E."/>
            <person name="Chicoki N."/>
            <person name="Fauchery L."/>
            <person name="Kohler A."/>
            <person name="Kuo A."/>
            <person name="Labutti K."/>
            <person name="Pangilinan J."/>
            <person name="Lipzen A."/>
            <person name="Riley R."/>
            <person name="Andreopoulos W."/>
            <person name="He G."/>
            <person name="Johnson J."/>
            <person name="Barry K.W."/>
            <person name="Grigoriev I.V."/>
            <person name="Nagy L."/>
            <person name="Hibbett D."/>
            <person name="Henrissat B."/>
            <person name="Matheny P.B."/>
            <person name="Labbe J."/>
            <person name="Martin F."/>
        </authorList>
    </citation>
    <scope>NUCLEOTIDE SEQUENCE</scope>
    <source>
        <strain evidence="1">EC-137</strain>
    </source>
</reference>
<accession>A0ACB8QAG2</accession>
<gene>
    <name evidence="1" type="ORF">K488DRAFT_89611</name>
</gene>
<organism evidence="1 2">
    <name type="scientific">Vararia minispora EC-137</name>
    <dbReference type="NCBI Taxonomy" id="1314806"/>
    <lineage>
        <taxon>Eukaryota</taxon>
        <taxon>Fungi</taxon>
        <taxon>Dikarya</taxon>
        <taxon>Basidiomycota</taxon>
        <taxon>Agaricomycotina</taxon>
        <taxon>Agaricomycetes</taxon>
        <taxon>Russulales</taxon>
        <taxon>Lachnocladiaceae</taxon>
        <taxon>Vararia</taxon>
    </lineage>
</organism>
<reference evidence="1" key="2">
    <citation type="journal article" date="2022" name="New Phytol.">
        <title>Evolutionary transition to the ectomycorrhizal habit in the genomes of a hyperdiverse lineage of mushroom-forming fungi.</title>
        <authorList>
            <person name="Looney B."/>
            <person name="Miyauchi S."/>
            <person name="Morin E."/>
            <person name="Drula E."/>
            <person name="Courty P.E."/>
            <person name="Kohler A."/>
            <person name="Kuo A."/>
            <person name="LaButti K."/>
            <person name="Pangilinan J."/>
            <person name="Lipzen A."/>
            <person name="Riley R."/>
            <person name="Andreopoulos W."/>
            <person name="He G."/>
            <person name="Johnson J."/>
            <person name="Nolan M."/>
            <person name="Tritt A."/>
            <person name="Barry K.W."/>
            <person name="Grigoriev I.V."/>
            <person name="Nagy L.G."/>
            <person name="Hibbett D."/>
            <person name="Henrissat B."/>
            <person name="Matheny P.B."/>
            <person name="Labbe J."/>
            <person name="Martin F.M."/>
        </authorList>
    </citation>
    <scope>NUCLEOTIDE SEQUENCE</scope>
    <source>
        <strain evidence="1">EC-137</strain>
    </source>
</reference>
<evidence type="ECO:0000313" key="2">
    <source>
        <dbReference type="Proteomes" id="UP000814128"/>
    </source>
</evidence>
<sequence length="518" mass="54784">MDALVSRWASRLRFFVPGLAVGLGGACEGSARECESDGSSLAHVVEWETMSAEDAIPGAYESDAPIVPTIPYASSFPPSCALYSLPHELLAHILALSSPPPGTPASARRWLALSRISPRLRAVVLALAPVWAAHVLALPHPAFRAAALARAHGAPLSGSLRVAHPRPFHDAGLHFLRAHLPRMRALDLDLPERALAHFGAILAAAPPLDTLTDLRLALSSPSPGARIASFRRLPRLAAPRLTHATFRDALLFLSPATPTPHLQTLDIENASAYRAEPDGMLLDEAELLSVLARAPALRTLRLAHAVPRIGPGPRIRLAHLEALELVCAPARTAALLERLDLPAHTRIFVAAKHGGAPTDEVDADAVRRLLDALRAPRTAIALDVYSAAHLTVSRAPQRSTADASSSSIALSLALCAPLLASCAVLAPARTHTLVLREDPLNVCAGPAAARAVCAALEALLIPDGKDAVLGELRALVVGGRAEVYAERVRVLAARRAEMGLRIERVVVGCEGQTVEIEV</sequence>
<protein>
    <submittedName>
        <fullName evidence="1">Uncharacterized protein</fullName>
    </submittedName>
</protein>
<comment type="caution">
    <text evidence="1">The sequence shown here is derived from an EMBL/GenBank/DDBJ whole genome shotgun (WGS) entry which is preliminary data.</text>
</comment>